<gene>
    <name evidence="1" type="ORF">LCGC14_1994390</name>
</gene>
<dbReference type="AlphaFoldDB" id="A0A0F9F5C0"/>
<evidence type="ECO:0000313" key="1">
    <source>
        <dbReference type="EMBL" id="KKL81473.1"/>
    </source>
</evidence>
<organism evidence="1">
    <name type="scientific">marine sediment metagenome</name>
    <dbReference type="NCBI Taxonomy" id="412755"/>
    <lineage>
        <taxon>unclassified sequences</taxon>
        <taxon>metagenomes</taxon>
        <taxon>ecological metagenomes</taxon>
    </lineage>
</organism>
<dbReference type="EMBL" id="LAZR01022550">
    <property type="protein sequence ID" value="KKL81473.1"/>
    <property type="molecule type" value="Genomic_DNA"/>
</dbReference>
<evidence type="ECO:0008006" key="2">
    <source>
        <dbReference type="Google" id="ProtNLM"/>
    </source>
</evidence>
<sequence>LLVYLASDDTTEATVPATVTIAAGQTSAAFNIEIENDSQVDGTQIVTVTARVENWTDGVGTVEVVDNDNWIKLLVPETVNEGMGLLLGAGTVSIGGTSPVDLTVLLVSGDPSELIVLPSLIIPAGERSVAFSLIVPDDTEYDGVQTVSIEMHASDLAEPVTAEDVQTVLRAWARYQRSHGATPQQMVGAAIFSKVVT</sequence>
<protein>
    <recommendedName>
        <fullName evidence="2">BACON domain-containing protein</fullName>
    </recommendedName>
</protein>
<name>A0A0F9F5C0_9ZZZZ</name>
<comment type="caution">
    <text evidence="1">The sequence shown here is derived from an EMBL/GenBank/DDBJ whole genome shotgun (WGS) entry which is preliminary data.</text>
</comment>
<accession>A0A0F9F5C0</accession>
<proteinExistence type="predicted"/>
<dbReference type="SUPFAM" id="SSF141072">
    <property type="entry name" value="CalX-like"/>
    <property type="match status" value="1"/>
</dbReference>
<reference evidence="1" key="1">
    <citation type="journal article" date="2015" name="Nature">
        <title>Complex archaea that bridge the gap between prokaryotes and eukaryotes.</title>
        <authorList>
            <person name="Spang A."/>
            <person name="Saw J.H."/>
            <person name="Jorgensen S.L."/>
            <person name="Zaremba-Niedzwiedzka K."/>
            <person name="Martijn J."/>
            <person name="Lind A.E."/>
            <person name="van Eijk R."/>
            <person name="Schleper C."/>
            <person name="Guy L."/>
            <person name="Ettema T.J."/>
        </authorList>
    </citation>
    <scope>NUCLEOTIDE SEQUENCE</scope>
</reference>
<feature type="non-terminal residue" evidence="1">
    <location>
        <position position="1"/>
    </location>
</feature>
<dbReference type="InterPro" id="IPR038081">
    <property type="entry name" value="CalX-like_sf"/>
</dbReference>